<organism evidence="5">
    <name type="scientific">Ostrea edulis</name>
    <name type="common">Native oyster</name>
    <name type="synonym">European flat oyster</name>
    <dbReference type="NCBI Taxonomy" id="37623"/>
    <lineage>
        <taxon>Eukaryota</taxon>
        <taxon>Metazoa</taxon>
        <taxon>Spiralia</taxon>
        <taxon>Lophotrochozoa</taxon>
        <taxon>Mollusca</taxon>
        <taxon>Bivalvia</taxon>
        <taxon>Autobranchia</taxon>
        <taxon>Pteriomorphia</taxon>
        <taxon>Ostreida</taxon>
        <taxon>Ostreoidea</taxon>
        <taxon>Ostreidae</taxon>
        <taxon>Ostrea</taxon>
    </lineage>
</organism>
<dbReference type="InterPro" id="IPR013819">
    <property type="entry name" value="LipOase_C"/>
</dbReference>
<dbReference type="InterPro" id="IPR000907">
    <property type="entry name" value="LipOase"/>
</dbReference>
<dbReference type="PANTHER" id="PTHR11771">
    <property type="entry name" value="LIPOXYGENASE"/>
    <property type="match status" value="1"/>
</dbReference>
<sequence length="196" mass="21867">EVIRRYVSKYVNLYYDTAEKLSNDTEIQNFGRELSTPQSEGGCGILGVPNDGKFESNDQIVLVFTCVIFTSSVTHSAVNFPMYDTYAFPPNCPMLMRGTPPKDKTPLTEKDIVASLADKSATLDTMIIASILSEGSTNNLGNFEVNYVYDPRAIKIVDEFREDLKTVSANIHKRNDPLVKKYEILLPESIPNSISI</sequence>
<evidence type="ECO:0000256" key="1">
    <source>
        <dbReference type="ARBA" id="ARBA00022723"/>
    </source>
</evidence>
<dbReference type="Pfam" id="PF00305">
    <property type="entry name" value="Lipoxygenase"/>
    <property type="match status" value="1"/>
</dbReference>
<dbReference type="GO" id="GO:0034440">
    <property type="term" value="P:lipid oxidation"/>
    <property type="evidence" value="ECO:0007669"/>
    <property type="project" value="InterPro"/>
</dbReference>
<evidence type="ECO:0000313" key="5">
    <source>
        <dbReference type="EMBL" id="AFA34341.1"/>
    </source>
</evidence>
<dbReference type="GO" id="GO:0046872">
    <property type="term" value="F:metal ion binding"/>
    <property type="evidence" value="ECO:0007669"/>
    <property type="project" value="UniProtKB-KW"/>
</dbReference>
<dbReference type="PROSITE" id="PS51393">
    <property type="entry name" value="LIPOXYGENASE_3"/>
    <property type="match status" value="1"/>
</dbReference>
<evidence type="ECO:0000259" key="4">
    <source>
        <dbReference type="PROSITE" id="PS51393"/>
    </source>
</evidence>
<dbReference type="AlphaFoldDB" id="H6BD09"/>
<dbReference type="SUPFAM" id="SSF48484">
    <property type="entry name" value="Lipoxigenase"/>
    <property type="match status" value="1"/>
</dbReference>
<feature type="domain" description="Lipoxygenase" evidence="4">
    <location>
        <begin position="1"/>
        <end position="196"/>
    </location>
</feature>
<dbReference type="Gene3D" id="1.20.245.10">
    <property type="entry name" value="Lipoxygenase-1, Domain 5"/>
    <property type="match status" value="1"/>
</dbReference>
<accession>H6BD09</accession>
<name>H6BD09_OSTED</name>
<evidence type="ECO:0000256" key="3">
    <source>
        <dbReference type="ARBA" id="ARBA00023002"/>
    </source>
</evidence>
<dbReference type="GO" id="GO:0016702">
    <property type="term" value="F:oxidoreductase activity, acting on single donors with incorporation of molecular oxygen, incorporation of two atoms of oxygen"/>
    <property type="evidence" value="ECO:0007669"/>
    <property type="project" value="InterPro"/>
</dbReference>
<keyword evidence="2" id="KW-0223">Dioxygenase</keyword>
<proteinExistence type="evidence at transcript level"/>
<keyword evidence="1" id="KW-0479">Metal-binding</keyword>
<evidence type="ECO:0000256" key="2">
    <source>
        <dbReference type="ARBA" id="ARBA00022964"/>
    </source>
</evidence>
<dbReference type="EMBL" id="JF744630">
    <property type="protein sequence ID" value="AFA34341.1"/>
    <property type="molecule type" value="mRNA"/>
</dbReference>
<reference evidence="5" key="1">
    <citation type="journal article" date="2012" name="Gene">
        <title>Identification and expression of immune genes in the flat oyster Ostrea edulis in response to bonamiosis.</title>
        <authorList>
            <person name="Martin-Gomez L."/>
            <person name="Villalba A."/>
            <person name="Abollo E."/>
        </authorList>
    </citation>
    <scope>NUCLEOTIDE SEQUENCE</scope>
</reference>
<keyword evidence="3" id="KW-0560">Oxidoreductase</keyword>
<dbReference type="InterPro" id="IPR036226">
    <property type="entry name" value="LipOase_C_sf"/>
</dbReference>
<protein>
    <submittedName>
        <fullName evidence="5">Arachinodate-5-lipoxygenase</fullName>
    </submittedName>
</protein>
<feature type="non-terminal residue" evidence="5">
    <location>
        <position position="1"/>
    </location>
</feature>